<dbReference type="GeneID" id="92353408"/>
<keyword evidence="4" id="KW-0949">S-adenosyl-L-methionine</keyword>
<dbReference type="InterPro" id="IPR030382">
    <property type="entry name" value="MeTrfase_TRM5/TYW2"/>
</dbReference>
<evidence type="ECO:0000313" key="7">
    <source>
        <dbReference type="EMBL" id="BFH72532.1"/>
    </source>
</evidence>
<dbReference type="PANTHER" id="PTHR23245">
    <property type="entry name" value="TRNA METHYLTRANSFERASE"/>
    <property type="match status" value="1"/>
</dbReference>
<evidence type="ECO:0000259" key="6">
    <source>
        <dbReference type="PROSITE" id="PS51684"/>
    </source>
</evidence>
<name>A0AAT9GNZ6_9CREN</name>
<dbReference type="KEGG" id="sjv:SJAV_04760"/>
<dbReference type="AlphaFoldDB" id="A0AAT9GNZ6"/>
<dbReference type="GO" id="GO:0005737">
    <property type="term" value="C:cytoplasm"/>
    <property type="evidence" value="ECO:0007669"/>
    <property type="project" value="TreeGrafter"/>
</dbReference>
<evidence type="ECO:0000256" key="2">
    <source>
        <dbReference type="ARBA" id="ARBA00022603"/>
    </source>
</evidence>
<dbReference type="InterPro" id="IPR029063">
    <property type="entry name" value="SAM-dependent_MTases_sf"/>
</dbReference>
<protein>
    <submittedName>
        <fullName evidence="7">Methyltransferase domain-containing protein</fullName>
    </submittedName>
</protein>
<dbReference type="EMBL" id="AP031322">
    <property type="protein sequence ID" value="BFH72532.1"/>
    <property type="molecule type" value="Genomic_DNA"/>
</dbReference>
<dbReference type="PROSITE" id="PS51684">
    <property type="entry name" value="SAM_MT_TRM5_TYW2"/>
    <property type="match status" value="1"/>
</dbReference>
<accession>A0AAT9GNZ6</accession>
<dbReference type="Gene3D" id="3.40.50.150">
    <property type="entry name" value="Vaccinia Virus protein VP39"/>
    <property type="match status" value="1"/>
</dbReference>
<evidence type="ECO:0000256" key="5">
    <source>
        <dbReference type="ARBA" id="ARBA00022694"/>
    </source>
</evidence>
<dbReference type="Pfam" id="PF25133">
    <property type="entry name" value="TYW2_N_2"/>
    <property type="match status" value="1"/>
</dbReference>
<keyword evidence="5" id="KW-0819">tRNA processing</keyword>
<keyword evidence="2 7" id="KW-0489">Methyltransferase</keyword>
<sequence length="307" mass="35520">MICVKIDKNKIIEEIRYFLSNISSIFTDGKNIYIELNDKIEDLENKGYEIVNCDKIKKRTPKLSDIFEGIRSFYLLGDILLISPKKEIDKQLLGQVILRVNPRVKSIFVRKKVKGELRINELEFISGEYKTTTVYRENGINFYVDISKVYVNPSLSAERKNLSDEIECKGIILDAFCGYGAFTLYLLKKCSYVVAGDLNLDGLYMLKKSLSLNKLPGYVDIVQYDAFFLPFRDKAFYLVIADNPTVISSFKEELCRVSDHEVLFYVLAKDEKEAKEKLGGYRWIPINDYSKDLRIFKGFVRCNNESI</sequence>
<dbReference type="GO" id="GO:0008175">
    <property type="term" value="F:tRNA methyltransferase activity"/>
    <property type="evidence" value="ECO:0007669"/>
    <property type="project" value="TreeGrafter"/>
</dbReference>
<keyword evidence="3" id="KW-0808">Transferase</keyword>
<evidence type="ECO:0000256" key="1">
    <source>
        <dbReference type="ARBA" id="ARBA00022490"/>
    </source>
</evidence>
<dbReference type="InterPro" id="IPR056743">
    <property type="entry name" value="TRM5-TYW2-like_MTfase"/>
</dbReference>
<dbReference type="Gene3D" id="3.30.300.110">
    <property type="entry name" value="Met-10+ protein-like domains"/>
    <property type="match status" value="1"/>
</dbReference>
<dbReference type="PANTHER" id="PTHR23245:SF36">
    <property type="entry name" value="TRNA (GUANINE(37)-N1)-METHYLTRANSFERASE"/>
    <property type="match status" value="1"/>
</dbReference>
<dbReference type="Pfam" id="PF02475">
    <property type="entry name" value="TRM5-TYW2_MTfase"/>
    <property type="match status" value="1"/>
</dbReference>
<feature type="domain" description="SAM-dependent methyltransferase TRM5/TYW2-type" evidence="6">
    <location>
        <begin position="73"/>
        <end position="307"/>
    </location>
</feature>
<gene>
    <name evidence="7" type="ORF">SJAV_04760</name>
</gene>
<dbReference type="CDD" id="cd02440">
    <property type="entry name" value="AdoMet_MTases"/>
    <property type="match status" value="1"/>
</dbReference>
<evidence type="ECO:0000256" key="3">
    <source>
        <dbReference type="ARBA" id="ARBA00022679"/>
    </source>
</evidence>
<keyword evidence="1" id="KW-0963">Cytoplasm</keyword>
<dbReference type="SUPFAM" id="SSF53335">
    <property type="entry name" value="S-adenosyl-L-methionine-dependent methyltransferases"/>
    <property type="match status" value="1"/>
</dbReference>
<proteinExistence type="predicted"/>
<organism evidence="7">
    <name type="scientific">Sulfurisphaera javensis</name>
    <dbReference type="NCBI Taxonomy" id="2049879"/>
    <lineage>
        <taxon>Archaea</taxon>
        <taxon>Thermoproteota</taxon>
        <taxon>Thermoprotei</taxon>
        <taxon>Sulfolobales</taxon>
        <taxon>Sulfolobaceae</taxon>
        <taxon>Sulfurisphaera</taxon>
    </lineage>
</organism>
<dbReference type="RefSeq" id="WP_369610748.1">
    <property type="nucleotide sequence ID" value="NZ_AP031322.1"/>
</dbReference>
<dbReference type="GO" id="GO:0002939">
    <property type="term" value="P:tRNA N1-guanine methylation"/>
    <property type="evidence" value="ECO:0007669"/>
    <property type="project" value="TreeGrafter"/>
</dbReference>
<evidence type="ECO:0000256" key="4">
    <source>
        <dbReference type="ARBA" id="ARBA00022691"/>
    </source>
</evidence>
<reference evidence="7" key="1">
    <citation type="submission" date="2024-03" db="EMBL/GenBank/DDBJ databases">
        <title>Complete genome sequence of Sulfurisphaera javensis strain KD-1.</title>
        <authorList>
            <person name="Sakai H."/>
            <person name="Nur N."/>
            <person name="Suwanto A."/>
            <person name="Kurosawa N."/>
        </authorList>
    </citation>
    <scope>NUCLEOTIDE SEQUENCE</scope>
    <source>
        <strain evidence="7">KD-1</strain>
    </source>
</reference>
<dbReference type="InterPro" id="IPR056744">
    <property type="entry name" value="TRM5/TYW2-like_N"/>
</dbReference>